<dbReference type="PANTHER" id="PTHR35908:SF1">
    <property type="entry name" value="CONSERVED PROTEIN"/>
    <property type="match status" value="1"/>
</dbReference>
<dbReference type="STRING" id="83656.B1H18_11755"/>
<evidence type="ECO:0000313" key="2">
    <source>
        <dbReference type="EMBL" id="OON80562.1"/>
    </source>
</evidence>
<feature type="domain" description="Glyoxalase-like" evidence="1">
    <location>
        <begin position="132"/>
        <end position="235"/>
    </location>
</feature>
<dbReference type="InterPro" id="IPR041581">
    <property type="entry name" value="Glyoxalase_6"/>
</dbReference>
<proteinExistence type="predicted"/>
<organism evidence="2 3">
    <name type="scientific">Streptomyces tsukubensis</name>
    <dbReference type="NCBI Taxonomy" id="83656"/>
    <lineage>
        <taxon>Bacteria</taxon>
        <taxon>Bacillati</taxon>
        <taxon>Actinomycetota</taxon>
        <taxon>Actinomycetes</taxon>
        <taxon>Kitasatosporales</taxon>
        <taxon>Streptomycetaceae</taxon>
        <taxon>Streptomyces</taxon>
    </lineage>
</organism>
<evidence type="ECO:0000259" key="1">
    <source>
        <dbReference type="Pfam" id="PF18029"/>
    </source>
</evidence>
<dbReference type="OrthoDB" id="3286168at2"/>
<dbReference type="InterPro" id="IPR029068">
    <property type="entry name" value="Glyas_Bleomycin-R_OHBP_Dase"/>
</dbReference>
<dbReference type="PANTHER" id="PTHR35908">
    <property type="entry name" value="HYPOTHETICAL FUSION PROTEIN"/>
    <property type="match status" value="1"/>
</dbReference>
<comment type="caution">
    <text evidence="2">The sequence shown here is derived from an EMBL/GenBank/DDBJ whole genome shotgun (WGS) entry which is preliminary data.</text>
</comment>
<dbReference type="AlphaFoldDB" id="A0A1V4A9Q2"/>
<dbReference type="EMBL" id="MVFC01000007">
    <property type="protein sequence ID" value="OON80562.1"/>
    <property type="molecule type" value="Genomic_DNA"/>
</dbReference>
<dbReference type="Pfam" id="PF18029">
    <property type="entry name" value="Glyoxalase_6"/>
    <property type="match status" value="2"/>
</dbReference>
<feature type="domain" description="Glyoxalase-like" evidence="1">
    <location>
        <begin position="8"/>
        <end position="107"/>
    </location>
</feature>
<dbReference type="RefSeq" id="WP_077967394.1">
    <property type="nucleotide sequence ID" value="NZ_CP045178.1"/>
</dbReference>
<dbReference type="Gene3D" id="3.10.180.10">
    <property type="entry name" value="2,3-Dihydroxybiphenyl 1,2-Dioxygenase, domain 1"/>
    <property type="match status" value="2"/>
</dbReference>
<gene>
    <name evidence="2" type="ORF">B1H18_11755</name>
</gene>
<sequence length="243" mass="25746">MIRWSWAFIDRPAHDAGRAVSFWSSVTGGRPSEPWGEQGEFTTLTPDGADASLAVQSVGGHGGVHPDLAVDDLAAHAERATELGAAVVAELPELTVLHSPGGLPFCLAPWRGQSRVQAVFGDPAGGFSRVDQICVDVAPSAFEGELTFWSALTGHAPTTGVHPEFRRIAAGVGLPVHFLIQRLTEERPTAAHLDLSCSDPEATRRYHEEQGATLVGHGAGWTVMHDPTGGTYCLTGRDPWTGA</sequence>
<accession>A0A1V4A9Q2</accession>
<protein>
    <recommendedName>
        <fullName evidence="1">Glyoxalase-like domain-containing protein</fullName>
    </recommendedName>
</protein>
<evidence type="ECO:0000313" key="3">
    <source>
        <dbReference type="Proteomes" id="UP000190539"/>
    </source>
</evidence>
<dbReference type="SUPFAM" id="SSF54593">
    <property type="entry name" value="Glyoxalase/Bleomycin resistance protein/Dihydroxybiphenyl dioxygenase"/>
    <property type="match status" value="1"/>
</dbReference>
<name>A0A1V4A9Q2_9ACTN</name>
<reference evidence="2 3" key="1">
    <citation type="submission" date="2017-02" db="EMBL/GenBank/DDBJ databases">
        <title>Draft Genome Sequence of Streptomyces tsukubaensis F601, a Producer of the immunosuppressant tacrolimus FK506.</title>
        <authorList>
            <person name="Zong G."/>
            <person name="Zhong C."/>
            <person name="Fu J."/>
            <person name="Qin R."/>
            <person name="Cao G."/>
        </authorList>
    </citation>
    <scope>NUCLEOTIDE SEQUENCE [LARGE SCALE GENOMIC DNA]</scope>
    <source>
        <strain evidence="2 3">F601</strain>
    </source>
</reference>
<keyword evidence="3" id="KW-1185">Reference proteome</keyword>
<dbReference type="Proteomes" id="UP000190539">
    <property type="component" value="Unassembled WGS sequence"/>
</dbReference>